<dbReference type="FunFam" id="3.10.250.10:FF:000012">
    <property type="entry name" value="CD163 molecule like 1"/>
    <property type="match status" value="1"/>
</dbReference>
<evidence type="ECO:0000256" key="11">
    <source>
        <dbReference type="ARBA" id="ARBA00023180"/>
    </source>
</evidence>
<dbReference type="OrthoDB" id="536948at2759"/>
<evidence type="ECO:0000256" key="6">
    <source>
        <dbReference type="ARBA" id="ARBA00022729"/>
    </source>
</evidence>
<dbReference type="PANTHER" id="PTHR19331">
    <property type="entry name" value="SCAVENGER RECEPTOR DOMAIN-CONTAINING"/>
    <property type="match status" value="1"/>
</dbReference>
<comment type="caution">
    <text evidence="12">Lacks conserved residue(s) required for the propagation of feature annotation.</text>
</comment>
<dbReference type="FunFam" id="3.10.250.10:FF:000009">
    <property type="entry name" value="WC1"/>
    <property type="match status" value="2"/>
</dbReference>
<keyword evidence="11" id="KW-0325">Glycoprotein</keyword>
<proteinExistence type="predicted"/>
<protein>
    <submittedName>
        <fullName evidence="14">C163A protein</fullName>
    </submittedName>
</protein>
<dbReference type="SMART" id="SM00202">
    <property type="entry name" value="SR"/>
    <property type="match status" value="6"/>
</dbReference>
<name>A0A7L3W4J0_9GRUI</name>
<evidence type="ECO:0000313" key="15">
    <source>
        <dbReference type="Proteomes" id="UP000518911"/>
    </source>
</evidence>
<feature type="non-terminal residue" evidence="14">
    <location>
        <position position="1"/>
    </location>
</feature>
<dbReference type="InterPro" id="IPR001190">
    <property type="entry name" value="SRCR"/>
</dbReference>
<evidence type="ECO:0000259" key="13">
    <source>
        <dbReference type="PROSITE" id="PS50287"/>
    </source>
</evidence>
<dbReference type="AlphaFoldDB" id="A0A7L3W4J0"/>
<feature type="disulfide bond" evidence="12">
    <location>
        <begin position="238"/>
        <end position="302"/>
    </location>
</feature>
<keyword evidence="9" id="KW-0472">Membrane</keyword>
<sequence>ELRLVNGGGRCAGRVEVKHEGEWGSVCVYDFVWESRWATVVCKSLGCGPDVHSSVNAPFGQGTGRIWLHLYFCSGKEELLQDCIHLDWGNHHCSHEWDVGVTCEDALELRLADGGGPCAGRVELNLHGRWGTVGDDTWDMEDAEVVCQQLGCGSAASAYSSSTRFGEGTGSMNLARVDCRGDETALWYCKIYRWGPYYGIHTYDTAVVCQGFSRLVGSDSSCAGQLEVRQGQTWTRVCEGDVDIKAAQVVCRELGCGPALAVPRTGLFEAGTGPFWQGGFECTGSESLLSACARRLPRSEGCTGHATIICSSYKGFRLAGNNSSCAGRVEVEAGGMWGSLCASGWDLPDAHILCHHLGCGPAITVLPGGYFGGENGLLRRDTFGCVGNERHPGQCPTAVLGQLACLPGHTAAVNCSGLNSRGVLAPQAAVPAQAPLCPTGSRQVMLVGSTGRCAGRVEVYINGTWGSVCQDAWDLSDATVVCRQLGCGTALEAPGSSRFGPGTGPLWLGAGGCVGTEASLWDCPALAPHVCRRGGGAGAICSEHLSLRLMGGSGRCSGHLEVLHNGTWGRVCANGTSAATATIVCRQLGCGDRGTLMDGLVWDPAAAWLSWVDCEEGSRLLWQCPSAPW</sequence>
<dbReference type="Proteomes" id="UP000518911">
    <property type="component" value="Unassembled WGS sequence"/>
</dbReference>
<dbReference type="FunFam" id="3.10.250.10:FF:000004">
    <property type="entry name" value="Scavenger receptor cysteine-rich type 1 protein M130"/>
    <property type="match status" value="1"/>
</dbReference>
<dbReference type="FunFam" id="3.10.250.10:FF:000013">
    <property type="entry name" value="CD163 molecule like 1"/>
    <property type="match status" value="1"/>
</dbReference>
<keyword evidence="8" id="KW-1133">Transmembrane helix</keyword>
<feature type="disulfide bond" evidence="12">
    <location>
        <begin position="341"/>
        <end position="405"/>
    </location>
</feature>
<dbReference type="PROSITE" id="PS50287">
    <property type="entry name" value="SRCR_2"/>
    <property type="match status" value="6"/>
</dbReference>
<comment type="caution">
    <text evidence="14">The sequence shown here is derived from an EMBL/GenBank/DDBJ whole genome shotgun (WGS) entry which is preliminary data.</text>
</comment>
<feature type="domain" description="SRCR" evidence="13">
    <location>
        <begin position="444"/>
        <end position="542"/>
    </location>
</feature>
<feature type="domain" description="SRCR" evidence="13">
    <location>
        <begin position="547"/>
        <end position="629"/>
    </location>
</feature>
<evidence type="ECO:0000256" key="10">
    <source>
        <dbReference type="ARBA" id="ARBA00023157"/>
    </source>
</evidence>
<dbReference type="GO" id="GO:0005576">
    <property type="term" value="C:extracellular region"/>
    <property type="evidence" value="ECO:0007669"/>
    <property type="project" value="UniProtKB-SubCell"/>
</dbReference>
<feature type="domain" description="SRCR" evidence="13">
    <location>
        <begin position="2"/>
        <end position="104"/>
    </location>
</feature>
<feature type="disulfide bond" evidence="12">
    <location>
        <begin position="385"/>
        <end position="395"/>
    </location>
</feature>
<evidence type="ECO:0000256" key="3">
    <source>
        <dbReference type="ARBA" id="ARBA00022475"/>
    </source>
</evidence>
<evidence type="ECO:0000256" key="1">
    <source>
        <dbReference type="ARBA" id="ARBA00004251"/>
    </source>
</evidence>
<dbReference type="PRINTS" id="PR00258">
    <property type="entry name" value="SPERACTRCPTR"/>
</dbReference>
<dbReference type="InterPro" id="IPR036772">
    <property type="entry name" value="SRCR-like_dom_sf"/>
</dbReference>
<feature type="disulfide bond" evidence="12">
    <location>
        <begin position="73"/>
        <end position="83"/>
    </location>
</feature>
<organism evidence="14 15">
    <name type="scientific">Atlantisia rogersi</name>
    <name type="common">Inaccessible Island rail</name>
    <dbReference type="NCBI Taxonomy" id="2478892"/>
    <lineage>
        <taxon>Eukaryota</taxon>
        <taxon>Metazoa</taxon>
        <taxon>Chordata</taxon>
        <taxon>Craniata</taxon>
        <taxon>Vertebrata</taxon>
        <taxon>Euteleostomi</taxon>
        <taxon>Archelosauria</taxon>
        <taxon>Archosauria</taxon>
        <taxon>Dinosauria</taxon>
        <taxon>Saurischia</taxon>
        <taxon>Theropoda</taxon>
        <taxon>Coelurosauria</taxon>
        <taxon>Aves</taxon>
        <taxon>Neognathae</taxon>
        <taxon>Neoaves</taxon>
        <taxon>Gruiformes</taxon>
        <taxon>Rallidae</taxon>
        <taxon>Atlantisia</taxon>
    </lineage>
</organism>
<evidence type="ECO:0000256" key="2">
    <source>
        <dbReference type="ARBA" id="ARBA00004613"/>
    </source>
</evidence>
<dbReference type="PANTHER" id="PTHR19331:SF487">
    <property type="entry name" value="SOLUBLE SCAVENGER RECEPTOR CYSTEINE-RICH DOMAIN-CONTAINING PROTEIN SSC5D"/>
    <property type="match status" value="1"/>
</dbReference>
<feature type="disulfide bond" evidence="12">
    <location>
        <begin position="513"/>
        <end position="523"/>
    </location>
</feature>
<dbReference type="Pfam" id="PF00530">
    <property type="entry name" value="SRCR"/>
    <property type="match status" value="6"/>
</dbReference>
<dbReference type="GO" id="GO:0005886">
    <property type="term" value="C:plasma membrane"/>
    <property type="evidence" value="ECO:0007669"/>
    <property type="project" value="UniProtKB-SubCell"/>
</dbReference>
<dbReference type="GO" id="GO:0005737">
    <property type="term" value="C:cytoplasm"/>
    <property type="evidence" value="ECO:0007669"/>
    <property type="project" value="UniProtKB-ARBA"/>
</dbReference>
<evidence type="ECO:0000256" key="9">
    <source>
        <dbReference type="ARBA" id="ARBA00023136"/>
    </source>
</evidence>
<evidence type="ECO:0000256" key="5">
    <source>
        <dbReference type="ARBA" id="ARBA00022692"/>
    </source>
</evidence>
<evidence type="ECO:0000256" key="12">
    <source>
        <dbReference type="PROSITE-ProRule" id="PRU00196"/>
    </source>
</evidence>
<keyword evidence="5" id="KW-0812">Transmembrane</keyword>
<accession>A0A7L3W4J0</accession>
<dbReference type="SUPFAM" id="SSF56487">
    <property type="entry name" value="SRCR-like"/>
    <property type="match status" value="6"/>
</dbReference>
<dbReference type="EMBL" id="VZUJ01003642">
    <property type="protein sequence ID" value="NXV70669.1"/>
    <property type="molecule type" value="Genomic_DNA"/>
</dbReference>
<gene>
    <name evidence="14" type="primary">Cd163_0</name>
    <name evidence="14" type="ORF">ATLROG_R10782</name>
</gene>
<keyword evidence="3" id="KW-1003">Cell membrane</keyword>
<keyword evidence="4" id="KW-0964">Secreted</keyword>
<dbReference type="PROSITE" id="PS00420">
    <property type="entry name" value="SRCR_1"/>
    <property type="match status" value="1"/>
</dbReference>
<keyword evidence="10 12" id="KW-1015">Disulfide bond</keyword>
<comment type="subcellular location">
    <subcellularLocation>
        <location evidence="1">Cell membrane</location>
        <topology evidence="1">Single-pass type I membrane protein</topology>
    </subcellularLocation>
    <subcellularLocation>
        <location evidence="2">Secreted</location>
    </subcellularLocation>
</comment>
<keyword evidence="15" id="KW-1185">Reference proteome</keyword>
<keyword evidence="7" id="KW-0677">Repeat</keyword>
<evidence type="ECO:0000256" key="7">
    <source>
        <dbReference type="ARBA" id="ARBA00022737"/>
    </source>
</evidence>
<feature type="disulfide bond" evidence="12">
    <location>
        <begin position="42"/>
        <end position="103"/>
    </location>
</feature>
<feature type="disulfide bond" evidence="12">
    <location>
        <begin position="282"/>
        <end position="292"/>
    </location>
</feature>
<feature type="disulfide bond" evidence="12">
    <location>
        <begin position="354"/>
        <end position="415"/>
    </location>
</feature>
<evidence type="ECO:0000256" key="8">
    <source>
        <dbReference type="ARBA" id="ARBA00022989"/>
    </source>
</evidence>
<feature type="disulfide bond" evidence="12">
    <location>
        <begin position="614"/>
        <end position="624"/>
    </location>
</feature>
<feature type="domain" description="SRCR" evidence="13">
    <location>
        <begin position="316"/>
        <end position="416"/>
    </location>
</feature>
<reference evidence="14 15" key="1">
    <citation type="submission" date="2019-09" db="EMBL/GenBank/DDBJ databases">
        <title>Bird 10,000 Genomes (B10K) Project - Family phase.</title>
        <authorList>
            <person name="Zhang G."/>
        </authorList>
    </citation>
    <scope>NUCLEOTIDE SEQUENCE [LARGE SCALE GENOMIC DNA]</scope>
    <source>
        <strain evidence="14">OUT-0055</strain>
        <tissue evidence="14">Blood</tissue>
    </source>
</reference>
<evidence type="ECO:0000313" key="14">
    <source>
        <dbReference type="EMBL" id="NXV70669.1"/>
    </source>
</evidence>
<dbReference type="Gene3D" id="3.10.250.10">
    <property type="entry name" value="SRCR-like domain"/>
    <property type="match status" value="6"/>
</dbReference>
<feature type="domain" description="SRCR" evidence="13">
    <location>
        <begin position="213"/>
        <end position="311"/>
    </location>
</feature>
<keyword evidence="6" id="KW-0732">Signal</keyword>
<dbReference type="FunFam" id="3.10.250.10:FF:000002">
    <property type="entry name" value="Scavenger receptor cysteine-rich type 1 protein M130"/>
    <property type="match status" value="1"/>
</dbReference>
<feature type="domain" description="SRCR" evidence="13">
    <location>
        <begin position="109"/>
        <end position="210"/>
    </location>
</feature>
<feature type="disulfide bond" evidence="12">
    <location>
        <begin position="179"/>
        <end position="189"/>
    </location>
</feature>
<evidence type="ECO:0000256" key="4">
    <source>
        <dbReference type="ARBA" id="ARBA00022525"/>
    </source>
</evidence>
<feature type="non-terminal residue" evidence="14">
    <location>
        <position position="629"/>
    </location>
</feature>